<evidence type="ECO:0000313" key="3">
    <source>
        <dbReference type="Proteomes" id="UP001164746"/>
    </source>
</evidence>
<evidence type="ECO:0000313" key="2">
    <source>
        <dbReference type="EMBL" id="WAR19345.1"/>
    </source>
</evidence>
<accession>A0ABY7FB46</accession>
<feature type="transmembrane region" description="Helical" evidence="1">
    <location>
        <begin position="171"/>
        <end position="194"/>
    </location>
</feature>
<proteinExistence type="predicted"/>
<protein>
    <submittedName>
        <fullName evidence="2">Uncharacterized protein</fullName>
    </submittedName>
</protein>
<evidence type="ECO:0000256" key="1">
    <source>
        <dbReference type="SAM" id="Phobius"/>
    </source>
</evidence>
<keyword evidence="1" id="KW-0812">Transmembrane</keyword>
<dbReference type="EMBL" id="CP111022">
    <property type="protein sequence ID" value="WAR19345.1"/>
    <property type="molecule type" value="Genomic_DNA"/>
</dbReference>
<keyword evidence="1" id="KW-0472">Membrane</keyword>
<name>A0ABY7FB46_MYAAR</name>
<organism evidence="2 3">
    <name type="scientific">Mya arenaria</name>
    <name type="common">Soft-shell clam</name>
    <dbReference type="NCBI Taxonomy" id="6604"/>
    <lineage>
        <taxon>Eukaryota</taxon>
        <taxon>Metazoa</taxon>
        <taxon>Spiralia</taxon>
        <taxon>Lophotrochozoa</taxon>
        <taxon>Mollusca</taxon>
        <taxon>Bivalvia</taxon>
        <taxon>Autobranchia</taxon>
        <taxon>Heteroconchia</taxon>
        <taxon>Euheterodonta</taxon>
        <taxon>Imparidentia</taxon>
        <taxon>Neoheterodontei</taxon>
        <taxon>Myida</taxon>
        <taxon>Myoidea</taxon>
        <taxon>Myidae</taxon>
        <taxon>Mya</taxon>
    </lineage>
</organism>
<keyword evidence="3" id="KW-1185">Reference proteome</keyword>
<gene>
    <name evidence="2" type="ORF">MAR_001183</name>
</gene>
<reference evidence="2" key="1">
    <citation type="submission" date="2022-11" db="EMBL/GenBank/DDBJ databases">
        <title>Centuries of genome instability and evolution in soft-shell clam transmissible cancer (bioRxiv).</title>
        <authorList>
            <person name="Hart S.F.M."/>
            <person name="Yonemitsu M.A."/>
            <person name="Giersch R.M."/>
            <person name="Beal B.F."/>
            <person name="Arriagada G."/>
            <person name="Davis B.W."/>
            <person name="Ostrander E.A."/>
            <person name="Goff S.P."/>
            <person name="Metzger M.J."/>
        </authorList>
    </citation>
    <scope>NUCLEOTIDE SEQUENCE</scope>
    <source>
        <strain evidence="2">MELC-2E11</strain>
        <tissue evidence="2">Siphon/mantle</tissue>
    </source>
</reference>
<keyword evidence="1" id="KW-1133">Transmembrane helix</keyword>
<sequence>MTKSFENEDKACKSKFLSLLESDLKTIDGAEELSTNVHQKYIWYIIDIFILQQNGDGEEIYIDGNASTMLTLGVNGLRKYALYIDKQTRFNTIKCLLLKTNARSPSVDAFILDIDTPVPGYVSTIEGSSKKTTFFYDETDSSKSCHPTTIPDIVIIDQVEIGAIDGLGTGAIVGIAIGSVTGFIALVAVLCWCCRRNKWRYRRP</sequence>
<dbReference type="Proteomes" id="UP001164746">
    <property type="component" value="Chromosome 11"/>
</dbReference>